<evidence type="ECO:0000259" key="8">
    <source>
        <dbReference type="Pfam" id="PF14322"/>
    </source>
</evidence>
<dbReference type="EMBL" id="JAJNEC010000005">
    <property type="protein sequence ID" value="MCD2422692.1"/>
    <property type="molecule type" value="Genomic_DNA"/>
</dbReference>
<comment type="caution">
    <text evidence="9">The sequence shown here is derived from an EMBL/GenBank/DDBJ whole genome shotgun (WGS) entry which is preliminary data.</text>
</comment>
<dbReference type="InterPro" id="IPR011990">
    <property type="entry name" value="TPR-like_helical_dom_sf"/>
</dbReference>
<evidence type="ECO:0000256" key="2">
    <source>
        <dbReference type="ARBA" id="ARBA00006275"/>
    </source>
</evidence>
<dbReference type="Pfam" id="PF14322">
    <property type="entry name" value="SusD-like_3"/>
    <property type="match status" value="1"/>
</dbReference>
<evidence type="ECO:0000313" key="9">
    <source>
        <dbReference type="EMBL" id="MCD2422692.1"/>
    </source>
</evidence>
<dbReference type="RefSeq" id="WP_231003931.1">
    <property type="nucleotide sequence ID" value="NZ_JAJNEC010000005.1"/>
</dbReference>
<dbReference type="SUPFAM" id="SSF48452">
    <property type="entry name" value="TPR-like"/>
    <property type="match status" value="1"/>
</dbReference>
<keyword evidence="4" id="KW-0472">Membrane</keyword>
<evidence type="ECO:0000259" key="7">
    <source>
        <dbReference type="Pfam" id="PF07980"/>
    </source>
</evidence>
<keyword evidence="5" id="KW-0998">Cell outer membrane</keyword>
<evidence type="ECO:0000256" key="3">
    <source>
        <dbReference type="ARBA" id="ARBA00022729"/>
    </source>
</evidence>
<evidence type="ECO:0000256" key="5">
    <source>
        <dbReference type="ARBA" id="ARBA00023237"/>
    </source>
</evidence>
<dbReference type="Gene3D" id="1.25.40.390">
    <property type="match status" value="1"/>
</dbReference>
<keyword evidence="3 6" id="KW-0732">Signal</keyword>
<feature type="signal peptide" evidence="6">
    <location>
        <begin position="1"/>
        <end position="25"/>
    </location>
</feature>
<feature type="chain" id="PRO_5047409884" evidence="6">
    <location>
        <begin position="26"/>
        <end position="540"/>
    </location>
</feature>
<protein>
    <submittedName>
        <fullName evidence="9">RagB/SusD family nutrient uptake outer membrane protein</fullName>
    </submittedName>
</protein>
<keyword evidence="10" id="KW-1185">Reference proteome</keyword>
<dbReference type="InterPro" id="IPR012944">
    <property type="entry name" value="SusD_RagB_dom"/>
</dbReference>
<evidence type="ECO:0000256" key="1">
    <source>
        <dbReference type="ARBA" id="ARBA00004442"/>
    </source>
</evidence>
<accession>A0ABS8PNK5</accession>
<comment type="subcellular location">
    <subcellularLocation>
        <location evidence="1">Cell outer membrane</location>
    </subcellularLocation>
</comment>
<proteinExistence type="inferred from homology"/>
<sequence length="540" mass="61658">MYSLSKYFFNKVVLLLFLVSSMAVSCTKQLDIESTEAASSINMWQSYDDAKSALAGLYGLARAALANNNAHWLYGDLRMADFATPRSGSYIEAIIRNRLNEDLPGMEDLKDWRRFYAAIDACNTFIEKSGGCLQDTRYSALYHKVDVAQAHVLRAFLYLYISRIWGDVPLVTSATTEGLNTNLTRTPQRQVLDFCINDVKFYLDSLPTEYGGTDQSKLKFSGPYYGKTWAQIGNFYWGYWQGMTVLAQIYAWMGDYERLEPVARKIWDNLAQARTQLVGYQNATNYLTGNNSIFYGNGVIGSYCYQLLSLSYNMDNKESGPSGVGHMESLTLANPYVPRQKPDIYVPRDTIDRLFYSITDLRHPYQSAASSYQSVYFTNYYASIPILSKFKTFAPAANGFSIYGSCIPLARAEDICLLLAECYLYNGTVGNAQGFLENIRLQRFTNGFANNLRPLGSGGPVYIPTERSRENGLLWNIFRERRIELMGEGYAWYDLIRYKKYLANDYEFNKLVEQGGIYWPVSQRVLDNNPLIEQNSYWKR</sequence>
<feature type="domain" description="RagB/SusD" evidence="7">
    <location>
        <begin position="387"/>
        <end position="508"/>
    </location>
</feature>
<evidence type="ECO:0000256" key="4">
    <source>
        <dbReference type="ARBA" id="ARBA00023136"/>
    </source>
</evidence>
<dbReference type="Proteomes" id="UP001199816">
    <property type="component" value="Unassembled WGS sequence"/>
</dbReference>
<dbReference type="Pfam" id="PF07980">
    <property type="entry name" value="SusD_RagB"/>
    <property type="match status" value="1"/>
</dbReference>
<dbReference type="PROSITE" id="PS51257">
    <property type="entry name" value="PROKAR_LIPOPROTEIN"/>
    <property type="match status" value="1"/>
</dbReference>
<organism evidence="9 10">
    <name type="scientific">Niabella pedocola</name>
    <dbReference type="NCBI Taxonomy" id="1752077"/>
    <lineage>
        <taxon>Bacteria</taxon>
        <taxon>Pseudomonadati</taxon>
        <taxon>Bacteroidota</taxon>
        <taxon>Chitinophagia</taxon>
        <taxon>Chitinophagales</taxon>
        <taxon>Chitinophagaceae</taxon>
        <taxon>Niabella</taxon>
    </lineage>
</organism>
<reference evidence="9 10" key="1">
    <citation type="submission" date="2021-11" db="EMBL/GenBank/DDBJ databases">
        <title>Genomic of Niabella pedocola.</title>
        <authorList>
            <person name="Wu T."/>
        </authorList>
    </citation>
    <scope>NUCLEOTIDE SEQUENCE [LARGE SCALE GENOMIC DNA]</scope>
    <source>
        <strain evidence="9 10">JCM 31011</strain>
    </source>
</reference>
<dbReference type="InterPro" id="IPR033985">
    <property type="entry name" value="SusD-like_N"/>
</dbReference>
<evidence type="ECO:0000313" key="10">
    <source>
        <dbReference type="Proteomes" id="UP001199816"/>
    </source>
</evidence>
<feature type="domain" description="SusD-like N-terminal" evidence="8">
    <location>
        <begin position="107"/>
        <end position="210"/>
    </location>
</feature>
<gene>
    <name evidence="9" type="ORF">LQ567_07965</name>
</gene>
<evidence type="ECO:0000256" key="6">
    <source>
        <dbReference type="SAM" id="SignalP"/>
    </source>
</evidence>
<comment type="similarity">
    <text evidence="2">Belongs to the SusD family.</text>
</comment>
<name>A0ABS8PNK5_9BACT</name>